<sequence length="107" mass="12450">MFTAYLFSTAPDKPCYELRNSTNEILYNLTALVNRHRSRIKRVTYNVNVNADFVSRQLLLNEDLGRSITREPTTKNVTWHSCNCGQRRDTNVAYYGRFGYGSYLNVD</sequence>
<name>A0A0C2WNF1_AMAMK</name>
<evidence type="ECO:0000313" key="1">
    <source>
        <dbReference type="EMBL" id="KIL57778.1"/>
    </source>
</evidence>
<reference evidence="1 2" key="1">
    <citation type="submission" date="2014-04" db="EMBL/GenBank/DDBJ databases">
        <title>Evolutionary Origins and Diversification of the Mycorrhizal Mutualists.</title>
        <authorList>
            <consortium name="DOE Joint Genome Institute"/>
            <consortium name="Mycorrhizal Genomics Consortium"/>
            <person name="Kohler A."/>
            <person name="Kuo A."/>
            <person name="Nagy L.G."/>
            <person name="Floudas D."/>
            <person name="Copeland A."/>
            <person name="Barry K.W."/>
            <person name="Cichocki N."/>
            <person name="Veneault-Fourrey C."/>
            <person name="LaButti K."/>
            <person name="Lindquist E.A."/>
            <person name="Lipzen A."/>
            <person name="Lundell T."/>
            <person name="Morin E."/>
            <person name="Murat C."/>
            <person name="Riley R."/>
            <person name="Ohm R."/>
            <person name="Sun H."/>
            <person name="Tunlid A."/>
            <person name="Henrissat B."/>
            <person name="Grigoriev I.V."/>
            <person name="Hibbett D.S."/>
            <person name="Martin F."/>
        </authorList>
    </citation>
    <scope>NUCLEOTIDE SEQUENCE [LARGE SCALE GENOMIC DNA]</scope>
    <source>
        <strain evidence="1 2">Koide BX008</strain>
    </source>
</reference>
<protein>
    <submittedName>
        <fullName evidence="1">Uncharacterized protein</fullName>
    </submittedName>
</protein>
<accession>A0A0C2WNF1</accession>
<proteinExistence type="predicted"/>
<dbReference type="HOGENOM" id="CLU_2209339_0_0_1"/>
<dbReference type="InParanoid" id="A0A0C2WNF1"/>
<organism evidence="1 2">
    <name type="scientific">Amanita muscaria (strain Koide BX008)</name>
    <dbReference type="NCBI Taxonomy" id="946122"/>
    <lineage>
        <taxon>Eukaryota</taxon>
        <taxon>Fungi</taxon>
        <taxon>Dikarya</taxon>
        <taxon>Basidiomycota</taxon>
        <taxon>Agaricomycotina</taxon>
        <taxon>Agaricomycetes</taxon>
        <taxon>Agaricomycetidae</taxon>
        <taxon>Agaricales</taxon>
        <taxon>Pluteineae</taxon>
        <taxon>Amanitaceae</taxon>
        <taxon>Amanita</taxon>
    </lineage>
</organism>
<gene>
    <name evidence="1" type="ORF">M378DRAFT_361973</name>
</gene>
<dbReference type="EMBL" id="KN818358">
    <property type="protein sequence ID" value="KIL57778.1"/>
    <property type="molecule type" value="Genomic_DNA"/>
</dbReference>
<dbReference type="AlphaFoldDB" id="A0A0C2WNF1"/>
<keyword evidence="2" id="KW-1185">Reference proteome</keyword>
<evidence type="ECO:0000313" key="2">
    <source>
        <dbReference type="Proteomes" id="UP000054549"/>
    </source>
</evidence>
<dbReference type="Proteomes" id="UP000054549">
    <property type="component" value="Unassembled WGS sequence"/>
</dbReference>